<comment type="caution">
    <text evidence="1">The sequence shown here is derived from an EMBL/GenBank/DDBJ whole genome shotgun (WGS) entry which is preliminary data.</text>
</comment>
<sequence length="111" mass="12639">MKEISALIGPPRWYHLVVWLLTFVRAFPSSWTQLAALFVAADVEHWCSRPSDPSFANWTEQRLEGRSHSPCQWFSPLGGGPEVRVLSDVCRGNHKRQCFRCALRSIEDGVV</sequence>
<proteinExistence type="predicted"/>
<name>A0A9J6EAP8_RHIMP</name>
<evidence type="ECO:0000313" key="2">
    <source>
        <dbReference type="Proteomes" id="UP000821866"/>
    </source>
</evidence>
<protein>
    <submittedName>
        <fullName evidence="1">Uncharacterized protein</fullName>
    </submittedName>
</protein>
<dbReference type="Proteomes" id="UP000821866">
    <property type="component" value="Chromosome 3"/>
</dbReference>
<accession>A0A9J6EAP8</accession>
<reference evidence="1" key="2">
    <citation type="submission" date="2021-09" db="EMBL/GenBank/DDBJ databases">
        <authorList>
            <person name="Jia N."/>
            <person name="Wang J."/>
            <person name="Shi W."/>
            <person name="Du L."/>
            <person name="Sun Y."/>
            <person name="Zhan W."/>
            <person name="Jiang J."/>
            <person name="Wang Q."/>
            <person name="Zhang B."/>
            <person name="Ji P."/>
            <person name="Sakyi L.B."/>
            <person name="Cui X."/>
            <person name="Yuan T."/>
            <person name="Jiang B."/>
            <person name="Yang W."/>
            <person name="Lam T.T.-Y."/>
            <person name="Chang Q."/>
            <person name="Ding S."/>
            <person name="Wang X."/>
            <person name="Zhu J."/>
            <person name="Ruan X."/>
            <person name="Zhao L."/>
            <person name="Wei J."/>
            <person name="Que T."/>
            <person name="Du C."/>
            <person name="Cheng J."/>
            <person name="Dai P."/>
            <person name="Han X."/>
            <person name="Huang E."/>
            <person name="Gao Y."/>
            <person name="Liu J."/>
            <person name="Shao H."/>
            <person name="Ye R."/>
            <person name="Li L."/>
            <person name="Wei W."/>
            <person name="Wang X."/>
            <person name="Wang C."/>
            <person name="Huo Q."/>
            <person name="Li W."/>
            <person name="Guo W."/>
            <person name="Chen H."/>
            <person name="Chen S."/>
            <person name="Zhou L."/>
            <person name="Zhou L."/>
            <person name="Ni X."/>
            <person name="Tian J."/>
            <person name="Zhou Y."/>
            <person name="Sheng Y."/>
            <person name="Liu T."/>
            <person name="Pan Y."/>
            <person name="Xia L."/>
            <person name="Li J."/>
            <person name="Zhao F."/>
            <person name="Cao W."/>
        </authorList>
    </citation>
    <scope>NUCLEOTIDE SEQUENCE</scope>
    <source>
        <strain evidence="1">Rmic-2018</strain>
        <tissue evidence="1">Larvae</tissue>
    </source>
</reference>
<keyword evidence="2" id="KW-1185">Reference proteome</keyword>
<reference evidence="1" key="1">
    <citation type="journal article" date="2020" name="Cell">
        <title>Large-Scale Comparative Analyses of Tick Genomes Elucidate Their Genetic Diversity and Vector Capacities.</title>
        <authorList>
            <consortium name="Tick Genome and Microbiome Consortium (TIGMIC)"/>
            <person name="Jia N."/>
            <person name="Wang J."/>
            <person name="Shi W."/>
            <person name="Du L."/>
            <person name="Sun Y."/>
            <person name="Zhan W."/>
            <person name="Jiang J.F."/>
            <person name="Wang Q."/>
            <person name="Zhang B."/>
            <person name="Ji P."/>
            <person name="Bell-Sakyi L."/>
            <person name="Cui X.M."/>
            <person name="Yuan T.T."/>
            <person name="Jiang B.G."/>
            <person name="Yang W.F."/>
            <person name="Lam T.T."/>
            <person name="Chang Q.C."/>
            <person name="Ding S.J."/>
            <person name="Wang X.J."/>
            <person name="Zhu J.G."/>
            <person name="Ruan X.D."/>
            <person name="Zhao L."/>
            <person name="Wei J.T."/>
            <person name="Ye R.Z."/>
            <person name="Que T.C."/>
            <person name="Du C.H."/>
            <person name="Zhou Y.H."/>
            <person name="Cheng J.X."/>
            <person name="Dai P.F."/>
            <person name="Guo W.B."/>
            <person name="Han X.H."/>
            <person name="Huang E.J."/>
            <person name="Li L.F."/>
            <person name="Wei W."/>
            <person name="Gao Y.C."/>
            <person name="Liu J.Z."/>
            <person name="Shao H.Z."/>
            <person name="Wang X."/>
            <person name="Wang C.C."/>
            <person name="Yang T.C."/>
            <person name="Huo Q.B."/>
            <person name="Li W."/>
            <person name="Chen H.Y."/>
            <person name="Chen S.E."/>
            <person name="Zhou L.G."/>
            <person name="Ni X.B."/>
            <person name="Tian J.H."/>
            <person name="Sheng Y."/>
            <person name="Liu T."/>
            <person name="Pan Y.S."/>
            <person name="Xia L.Y."/>
            <person name="Li J."/>
            <person name="Zhao F."/>
            <person name="Cao W.C."/>
        </authorList>
    </citation>
    <scope>NUCLEOTIDE SEQUENCE</scope>
    <source>
        <strain evidence="1">Rmic-2018</strain>
    </source>
</reference>
<gene>
    <name evidence="1" type="ORF">HPB51_017178</name>
</gene>
<organism evidence="1 2">
    <name type="scientific">Rhipicephalus microplus</name>
    <name type="common">Cattle tick</name>
    <name type="synonym">Boophilus microplus</name>
    <dbReference type="NCBI Taxonomy" id="6941"/>
    <lineage>
        <taxon>Eukaryota</taxon>
        <taxon>Metazoa</taxon>
        <taxon>Ecdysozoa</taxon>
        <taxon>Arthropoda</taxon>
        <taxon>Chelicerata</taxon>
        <taxon>Arachnida</taxon>
        <taxon>Acari</taxon>
        <taxon>Parasitiformes</taxon>
        <taxon>Ixodida</taxon>
        <taxon>Ixodoidea</taxon>
        <taxon>Ixodidae</taxon>
        <taxon>Rhipicephalinae</taxon>
        <taxon>Rhipicephalus</taxon>
        <taxon>Boophilus</taxon>
    </lineage>
</organism>
<evidence type="ECO:0000313" key="1">
    <source>
        <dbReference type="EMBL" id="KAH8031406.1"/>
    </source>
</evidence>
<dbReference type="EMBL" id="JABSTU010000005">
    <property type="protein sequence ID" value="KAH8031406.1"/>
    <property type="molecule type" value="Genomic_DNA"/>
</dbReference>
<dbReference type="AlphaFoldDB" id="A0A9J6EAP8"/>